<dbReference type="Proteomes" id="UP001339911">
    <property type="component" value="Unassembled WGS sequence"/>
</dbReference>
<evidence type="ECO:0000256" key="1">
    <source>
        <dbReference type="SAM" id="SignalP"/>
    </source>
</evidence>
<proteinExistence type="predicted"/>
<dbReference type="EMBL" id="JAZGQL010000034">
    <property type="protein sequence ID" value="MEE6311449.1"/>
    <property type="molecule type" value="Genomic_DNA"/>
</dbReference>
<dbReference type="RefSeq" id="WP_331211437.1">
    <property type="nucleotide sequence ID" value="NZ_JAZGQL010000034.1"/>
</dbReference>
<evidence type="ECO:0000313" key="3">
    <source>
        <dbReference type="EMBL" id="MEE6311449.1"/>
    </source>
</evidence>
<dbReference type="InterPro" id="IPR006311">
    <property type="entry name" value="TAT_signal"/>
</dbReference>
<comment type="caution">
    <text evidence="3">The sequence shown here is derived from an EMBL/GenBank/DDBJ whole genome shotgun (WGS) entry which is preliminary data.</text>
</comment>
<feature type="domain" description="DUF642" evidence="2">
    <location>
        <begin position="51"/>
        <end position="189"/>
    </location>
</feature>
<evidence type="ECO:0000259" key="2">
    <source>
        <dbReference type="Pfam" id="PF04862"/>
    </source>
</evidence>
<keyword evidence="1" id="KW-0732">Signal</keyword>
<gene>
    <name evidence="3" type="ORF">V1634_31970</name>
</gene>
<sequence length="209" mass="21784">MTSTPARARRTSVGAGLAVALAALLTLLTANPASAAVVFADGFENPVIFNDFTTFAAGQQLGPWTVTSGTVDLTRDWQHAEGNQSLDLNGSGPGAVARSLPTTLLTTYRVRYALAGNPDNGPVVTSGTVTANGQTIDNLTFDTTGQNPSDMGYVYRTVYFTNVLSSSTTLRFASTTPSAYGPVIDAVRVESCLLVVCPASATRTAIRIS</sequence>
<organism evidence="3 4">
    <name type="scientific">Plantactinospora veratri</name>
    <dbReference type="NCBI Taxonomy" id="1436122"/>
    <lineage>
        <taxon>Bacteria</taxon>
        <taxon>Bacillati</taxon>
        <taxon>Actinomycetota</taxon>
        <taxon>Actinomycetes</taxon>
        <taxon>Micromonosporales</taxon>
        <taxon>Micromonosporaceae</taxon>
        <taxon>Plantactinospora</taxon>
    </lineage>
</organism>
<dbReference type="InterPro" id="IPR006946">
    <property type="entry name" value="DGR2-like_dom"/>
</dbReference>
<feature type="signal peptide" evidence="1">
    <location>
        <begin position="1"/>
        <end position="35"/>
    </location>
</feature>
<dbReference type="PROSITE" id="PS51318">
    <property type="entry name" value="TAT"/>
    <property type="match status" value="1"/>
</dbReference>
<protein>
    <submittedName>
        <fullName evidence="3">DUF642 domain-containing protein</fullName>
    </submittedName>
</protein>
<reference evidence="3 4" key="1">
    <citation type="submission" date="2024-01" db="EMBL/GenBank/DDBJ databases">
        <title>Genome insights into Plantactinospora veratri sp. nov.</title>
        <authorList>
            <person name="Wang L."/>
        </authorList>
    </citation>
    <scope>NUCLEOTIDE SEQUENCE [LARGE SCALE GENOMIC DNA]</scope>
    <source>
        <strain evidence="3 4">NEAU-FHS4</strain>
    </source>
</reference>
<name>A0ABU7SNB8_9ACTN</name>
<dbReference type="Pfam" id="PF04862">
    <property type="entry name" value="DUF642"/>
    <property type="match status" value="1"/>
</dbReference>
<keyword evidence="4" id="KW-1185">Reference proteome</keyword>
<evidence type="ECO:0000313" key="4">
    <source>
        <dbReference type="Proteomes" id="UP001339911"/>
    </source>
</evidence>
<accession>A0ABU7SNB8</accession>
<feature type="chain" id="PRO_5047024175" evidence="1">
    <location>
        <begin position="36"/>
        <end position="209"/>
    </location>
</feature>